<dbReference type="AlphaFoldDB" id="A0ABD0K962"/>
<dbReference type="Proteomes" id="UP001519460">
    <property type="component" value="Unassembled WGS sequence"/>
</dbReference>
<gene>
    <name evidence="1" type="ORF">BaRGS_00025161</name>
</gene>
<evidence type="ECO:0000313" key="2">
    <source>
        <dbReference type="Proteomes" id="UP001519460"/>
    </source>
</evidence>
<keyword evidence="2" id="KW-1185">Reference proteome</keyword>
<feature type="non-terminal residue" evidence="1">
    <location>
        <position position="52"/>
    </location>
</feature>
<protein>
    <submittedName>
        <fullName evidence="1">Uncharacterized protein</fullName>
    </submittedName>
</protein>
<evidence type="ECO:0000313" key="1">
    <source>
        <dbReference type="EMBL" id="KAK7483608.1"/>
    </source>
</evidence>
<dbReference type="EMBL" id="JACVVK020000224">
    <property type="protein sequence ID" value="KAK7483608.1"/>
    <property type="molecule type" value="Genomic_DNA"/>
</dbReference>
<reference evidence="1 2" key="1">
    <citation type="journal article" date="2023" name="Sci. Data">
        <title>Genome assembly of the Korean intertidal mud-creeper Batillaria attramentaria.</title>
        <authorList>
            <person name="Patra A.K."/>
            <person name="Ho P.T."/>
            <person name="Jun S."/>
            <person name="Lee S.J."/>
            <person name="Kim Y."/>
            <person name="Won Y.J."/>
        </authorList>
    </citation>
    <scope>NUCLEOTIDE SEQUENCE [LARGE SCALE GENOMIC DNA]</scope>
    <source>
        <strain evidence="1">Wonlab-2016</strain>
    </source>
</reference>
<organism evidence="1 2">
    <name type="scientific">Batillaria attramentaria</name>
    <dbReference type="NCBI Taxonomy" id="370345"/>
    <lineage>
        <taxon>Eukaryota</taxon>
        <taxon>Metazoa</taxon>
        <taxon>Spiralia</taxon>
        <taxon>Lophotrochozoa</taxon>
        <taxon>Mollusca</taxon>
        <taxon>Gastropoda</taxon>
        <taxon>Caenogastropoda</taxon>
        <taxon>Sorbeoconcha</taxon>
        <taxon>Cerithioidea</taxon>
        <taxon>Batillariidae</taxon>
        <taxon>Batillaria</taxon>
    </lineage>
</organism>
<name>A0ABD0K962_9CAEN</name>
<sequence>MPARSINSSQSACSECVCVLVRPKYPPPKNLSTFCAVTSVHTITLVATITVF</sequence>
<proteinExistence type="predicted"/>
<comment type="caution">
    <text evidence="1">The sequence shown here is derived from an EMBL/GenBank/DDBJ whole genome shotgun (WGS) entry which is preliminary data.</text>
</comment>
<accession>A0ABD0K962</accession>